<name>A0A6P1MB01_9BACT</name>
<evidence type="ECO:0000256" key="7">
    <source>
        <dbReference type="SAM" id="Phobius"/>
    </source>
</evidence>
<dbReference type="NCBIfam" id="TIGR01297">
    <property type="entry name" value="CDF"/>
    <property type="match status" value="1"/>
</dbReference>
<evidence type="ECO:0000256" key="4">
    <source>
        <dbReference type="ARBA" id="ARBA00022989"/>
    </source>
</evidence>
<organism evidence="9 10">
    <name type="scientific">Tichowtungia aerotolerans</name>
    <dbReference type="NCBI Taxonomy" id="2697043"/>
    <lineage>
        <taxon>Bacteria</taxon>
        <taxon>Pseudomonadati</taxon>
        <taxon>Kiritimatiellota</taxon>
        <taxon>Tichowtungiia</taxon>
        <taxon>Tichowtungiales</taxon>
        <taxon>Tichowtungiaceae</taxon>
        <taxon>Tichowtungia</taxon>
    </lineage>
</organism>
<dbReference type="NCBIfam" id="NF033827">
    <property type="entry name" value="CDF_efflux_DmeF"/>
    <property type="match status" value="1"/>
</dbReference>
<dbReference type="Gene3D" id="1.20.1510.10">
    <property type="entry name" value="Cation efflux protein transmembrane domain"/>
    <property type="match status" value="1"/>
</dbReference>
<keyword evidence="6 7" id="KW-0472">Membrane</keyword>
<dbReference type="InterPro" id="IPR058533">
    <property type="entry name" value="Cation_efflux_TM"/>
</dbReference>
<evidence type="ECO:0000259" key="8">
    <source>
        <dbReference type="Pfam" id="PF01545"/>
    </source>
</evidence>
<dbReference type="EMBL" id="CP047593">
    <property type="protein sequence ID" value="QHI68295.1"/>
    <property type="molecule type" value="Genomic_DNA"/>
</dbReference>
<dbReference type="GO" id="GO:0016020">
    <property type="term" value="C:membrane"/>
    <property type="evidence" value="ECO:0007669"/>
    <property type="project" value="UniProtKB-SubCell"/>
</dbReference>
<dbReference type="SUPFAM" id="SSF161111">
    <property type="entry name" value="Cation efflux protein transmembrane domain-like"/>
    <property type="match status" value="1"/>
</dbReference>
<dbReference type="GO" id="GO:0005385">
    <property type="term" value="F:zinc ion transmembrane transporter activity"/>
    <property type="evidence" value="ECO:0007669"/>
    <property type="project" value="InterPro"/>
</dbReference>
<feature type="domain" description="Cation efflux protein transmembrane" evidence="8">
    <location>
        <begin position="24"/>
        <end position="226"/>
    </location>
</feature>
<dbReference type="PANTHER" id="PTHR45755:SF4">
    <property type="entry name" value="ZINC TRANSPORTER 7"/>
    <property type="match status" value="1"/>
</dbReference>
<dbReference type="InterPro" id="IPR045316">
    <property type="entry name" value="Msc2-like"/>
</dbReference>
<sequence length="311" mass="34137">MNTDPFRHEHDYLTLHEQGRKRSWIVLVVTLVVMVIEIAAGTVFGSMALLADGWHMSTHAVAFIIVLAAYHYAEKHARDPAFSFGTGKFGVLGGFASAVALAVVALTMLMESLQRLIHPEEIRFNEALGVAALGLAVNAASVFILKTPHEHHHDHGHHHHEHDHNLKAAYMHVLADALTSVLAIVALLFGKYFGWNRLDAFVGIVGSAVIARWAYGLLCETAPILLDSSAEKSVRQEVLERIEKDGDARVADLHIWKVGPSAYAVIVSLVTREVRSPDCFKAKLKGIHHLDHITIEVNPYTNPGGGRSAEE</sequence>
<evidence type="ECO:0000256" key="1">
    <source>
        <dbReference type="ARBA" id="ARBA00004141"/>
    </source>
</evidence>
<dbReference type="KEGG" id="taer:GT409_02095"/>
<evidence type="ECO:0000313" key="10">
    <source>
        <dbReference type="Proteomes" id="UP000464954"/>
    </source>
</evidence>
<dbReference type="PANTHER" id="PTHR45755">
    <property type="match status" value="1"/>
</dbReference>
<dbReference type="RefSeq" id="WP_160626477.1">
    <property type="nucleotide sequence ID" value="NZ_CP047593.1"/>
</dbReference>
<feature type="transmembrane region" description="Helical" evidence="7">
    <location>
        <begin position="56"/>
        <end position="73"/>
    </location>
</feature>
<evidence type="ECO:0000256" key="2">
    <source>
        <dbReference type="ARBA" id="ARBA00022448"/>
    </source>
</evidence>
<dbReference type="AlphaFoldDB" id="A0A6P1MB01"/>
<feature type="transmembrane region" description="Helical" evidence="7">
    <location>
        <begin position="168"/>
        <end position="189"/>
    </location>
</feature>
<dbReference type="GO" id="GO:0006882">
    <property type="term" value="P:intracellular zinc ion homeostasis"/>
    <property type="evidence" value="ECO:0007669"/>
    <property type="project" value="InterPro"/>
</dbReference>
<keyword evidence="4 7" id="KW-1133">Transmembrane helix</keyword>
<evidence type="ECO:0000313" key="9">
    <source>
        <dbReference type="EMBL" id="QHI68295.1"/>
    </source>
</evidence>
<keyword evidence="5" id="KW-0406">Ion transport</keyword>
<keyword evidence="3 7" id="KW-0812">Transmembrane</keyword>
<evidence type="ECO:0000256" key="6">
    <source>
        <dbReference type="ARBA" id="ARBA00023136"/>
    </source>
</evidence>
<evidence type="ECO:0000256" key="5">
    <source>
        <dbReference type="ARBA" id="ARBA00023065"/>
    </source>
</evidence>
<reference evidence="9 10" key="1">
    <citation type="submission" date="2020-01" db="EMBL/GenBank/DDBJ databases">
        <title>Ponticoccus aerotolerans gen. nov., sp. nov., an anaerobic bacterium and proposal of Ponticoccusceae fam. nov., Ponticoccusles ord. nov. and Ponticoccuse classis nov. in the phylum Kiritimatiellaeota.</title>
        <authorList>
            <person name="Zhou L.Y."/>
            <person name="Du Z.J."/>
        </authorList>
    </citation>
    <scope>NUCLEOTIDE SEQUENCE [LARGE SCALE GENOMIC DNA]</scope>
    <source>
        <strain evidence="9 10">S-5007</strain>
    </source>
</reference>
<feature type="transmembrane region" description="Helical" evidence="7">
    <location>
        <begin position="24"/>
        <end position="50"/>
    </location>
</feature>
<keyword evidence="10" id="KW-1185">Reference proteome</keyword>
<dbReference type="InterPro" id="IPR027469">
    <property type="entry name" value="Cation_efflux_TMD_sf"/>
</dbReference>
<protein>
    <submittedName>
        <fullName evidence="9">CDF family Co(II)/Ni(II) efflux transporter DmeF</fullName>
    </submittedName>
</protein>
<dbReference type="Proteomes" id="UP000464954">
    <property type="component" value="Chromosome"/>
</dbReference>
<evidence type="ECO:0000256" key="3">
    <source>
        <dbReference type="ARBA" id="ARBA00022692"/>
    </source>
</evidence>
<keyword evidence="2" id="KW-0813">Transport</keyword>
<comment type="subcellular location">
    <subcellularLocation>
        <location evidence="1">Membrane</location>
        <topology evidence="1">Multi-pass membrane protein</topology>
    </subcellularLocation>
</comment>
<feature type="transmembrane region" description="Helical" evidence="7">
    <location>
        <begin position="85"/>
        <end position="107"/>
    </location>
</feature>
<gene>
    <name evidence="9" type="primary">dmeF</name>
    <name evidence="9" type="ORF">GT409_02095</name>
</gene>
<dbReference type="InterPro" id="IPR002524">
    <property type="entry name" value="Cation_efflux"/>
</dbReference>
<proteinExistence type="predicted"/>
<dbReference type="Pfam" id="PF01545">
    <property type="entry name" value="Cation_efflux"/>
    <property type="match status" value="1"/>
</dbReference>
<accession>A0A6P1MB01</accession>